<dbReference type="STRING" id="4537.A0A0E0MDI6"/>
<dbReference type="PANTHER" id="PTHR48010">
    <property type="entry name" value="OS05G0588300 PROTEIN"/>
    <property type="match status" value="1"/>
</dbReference>
<keyword evidence="5" id="KW-0677">Repeat</keyword>
<dbReference type="FunFam" id="3.80.10.10:FF:000299">
    <property type="entry name" value="Piriformospora indica-insensitive protein 2"/>
    <property type="match status" value="1"/>
</dbReference>
<evidence type="ECO:0000256" key="1">
    <source>
        <dbReference type="ARBA" id="ARBA00004236"/>
    </source>
</evidence>
<evidence type="ECO:0008006" key="10">
    <source>
        <dbReference type="Google" id="ProtNLM"/>
    </source>
</evidence>
<evidence type="ECO:0000256" key="5">
    <source>
        <dbReference type="ARBA" id="ARBA00022737"/>
    </source>
</evidence>
<evidence type="ECO:0000256" key="7">
    <source>
        <dbReference type="SAM" id="SignalP"/>
    </source>
</evidence>
<accession>A0A0E0MDI6</accession>
<dbReference type="HOGENOM" id="CLU_000288_18_19_1"/>
<dbReference type="InterPro" id="IPR050994">
    <property type="entry name" value="At_inactive_RLKs"/>
</dbReference>
<sequence>MAKSRHGPCSCHVMLLVLFVLFLHASMATAQSPQLSEAQERIMRNLSNAVSTTMWNWNTTNSNPCLWSGVICSKSMDSSSSGSTITQLSLSGFGLSYSAILASICSLDTLQVLDVSGNSFSKLPDVFTSRCPMMASLTALNLSQDQLDGPLSDFSSFDQLEVLDLSFNFLNGDAGTKLSSLHRLRSLNLSSNGFAGDIPTNMAHFWKNWHYTYGNLTLLDLGQNNLTGNVPDEFFRFSKLQILLLSAIPASLSSVSTLYQLAANQNIFSGLIPIGITKHAKLLDLSYNMFSGEIPSDLFSTPVLNGSIPDTIAEALRLAYLELDANYLVGGIPWQVSRCSNLSLLNLADNELQGPVPNVLGNLDRLVVLKLQMNNLDGRIPSTLPNMSSLRTLNLSHNSFEGVIPHEIFRLSRLSVMNFQGNKTSGMIPTSISALMFLIELNLGDNELTGIISAMPNCRPSCQLFSI</sequence>
<dbReference type="Gramene" id="OPUNC11G05770.1">
    <property type="protein sequence ID" value="OPUNC11G05770.1"/>
    <property type="gene ID" value="OPUNC11G05770"/>
</dbReference>
<protein>
    <recommendedName>
        <fullName evidence="10">Leucine-rich repeat-containing N-terminal plant-type domain-containing protein</fullName>
    </recommendedName>
</protein>
<dbReference type="InterPro" id="IPR032675">
    <property type="entry name" value="LRR_dom_sf"/>
</dbReference>
<dbReference type="SUPFAM" id="SSF52058">
    <property type="entry name" value="L domain-like"/>
    <property type="match status" value="1"/>
</dbReference>
<dbReference type="Pfam" id="PF13855">
    <property type="entry name" value="LRR_8"/>
    <property type="match status" value="1"/>
</dbReference>
<keyword evidence="2" id="KW-1003">Cell membrane</keyword>
<dbReference type="GO" id="GO:0005886">
    <property type="term" value="C:plasma membrane"/>
    <property type="evidence" value="ECO:0007669"/>
    <property type="project" value="UniProtKB-SubCell"/>
</dbReference>
<feature type="signal peptide" evidence="7">
    <location>
        <begin position="1"/>
        <end position="30"/>
    </location>
</feature>
<dbReference type="Pfam" id="PF00560">
    <property type="entry name" value="LRR_1"/>
    <property type="match status" value="5"/>
</dbReference>
<dbReference type="PANTHER" id="PTHR48010:SF58">
    <property type="entry name" value="RECEPTOR PROTEIN KINASE-LIKE PROTEIN ZAR1"/>
    <property type="match status" value="1"/>
</dbReference>
<evidence type="ECO:0000313" key="8">
    <source>
        <dbReference type="EnsemblPlants" id="OPUNC11G05770.1"/>
    </source>
</evidence>
<feature type="chain" id="PRO_5002367442" description="Leucine-rich repeat-containing N-terminal plant-type domain-containing protein" evidence="7">
    <location>
        <begin position="31"/>
        <end position="467"/>
    </location>
</feature>
<evidence type="ECO:0000256" key="2">
    <source>
        <dbReference type="ARBA" id="ARBA00022475"/>
    </source>
</evidence>
<keyword evidence="4 7" id="KW-0732">Signal</keyword>
<evidence type="ECO:0000256" key="6">
    <source>
        <dbReference type="ARBA" id="ARBA00023136"/>
    </source>
</evidence>
<dbReference type="InterPro" id="IPR003591">
    <property type="entry name" value="Leu-rich_rpt_typical-subtyp"/>
</dbReference>
<reference evidence="8" key="2">
    <citation type="submission" date="2018-05" db="EMBL/GenBank/DDBJ databases">
        <title>OpunRS2 (Oryza punctata Reference Sequence Version 2).</title>
        <authorList>
            <person name="Zhang J."/>
            <person name="Kudrna D."/>
            <person name="Lee S."/>
            <person name="Talag J."/>
            <person name="Welchert J."/>
            <person name="Wing R.A."/>
        </authorList>
    </citation>
    <scope>NUCLEOTIDE SEQUENCE [LARGE SCALE GENOMIC DNA]</scope>
</reference>
<evidence type="ECO:0000256" key="4">
    <source>
        <dbReference type="ARBA" id="ARBA00022729"/>
    </source>
</evidence>
<dbReference type="Proteomes" id="UP000026962">
    <property type="component" value="Chromosome 11"/>
</dbReference>
<keyword evidence="9" id="KW-1185">Reference proteome</keyword>
<organism evidence="8">
    <name type="scientific">Oryza punctata</name>
    <name type="common">Red rice</name>
    <dbReference type="NCBI Taxonomy" id="4537"/>
    <lineage>
        <taxon>Eukaryota</taxon>
        <taxon>Viridiplantae</taxon>
        <taxon>Streptophyta</taxon>
        <taxon>Embryophyta</taxon>
        <taxon>Tracheophyta</taxon>
        <taxon>Spermatophyta</taxon>
        <taxon>Magnoliopsida</taxon>
        <taxon>Liliopsida</taxon>
        <taxon>Poales</taxon>
        <taxon>Poaceae</taxon>
        <taxon>BOP clade</taxon>
        <taxon>Oryzoideae</taxon>
        <taxon>Oryzeae</taxon>
        <taxon>Oryzinae</taxon>
        <taxon>Oryza</taxon>
    </lineage>
</organism>
<dbReference type="OMA" id="CAEIIFL"/>
<dbReference type="eggNOG" id="ENOG502QUNV">
    <property type="taxonomic scope" value="Eukaryota"/>
</dbReference>
<dbReference type="FunFam" id="3.80.10.10:FF:000512">
    <property type="entry name" value="Leucine-rich repeat receptor-like serine/threonine-protein kinase BAM3"/>
    <property type="match status" value="1"/>
</dbReference>
<keyword evidence="3" id="KW-0433">Leucine-rich repeat</keyword>
<evidence type="ECO:0000313" key="9">
    <source>
        <dbReference type="Proteomes" id="UP000026962"/>
    </source>
</evidence>
<dbReference type="InterPro" id="IPR001611">
    <property type="entry name" value="Leu-rich_rpt"/>
</dbReference>
<evidence type="ECO:0000256" key="3">
    <source>
        <dbReference type="ARBA" id="ARBA00022614"/>
    </source>
</evidence>
<dbReference type="EnsemblPlants" id="OPUNC11G05770.1">
    <property type="protein sequence ID" value="OPUNC11G05770.1"/>
    <property type="gene ID" value="OPUNC11G05770"/>
</dbReference>
<dbReference type="Gene3D" id="3.80.10.10">
    <property type="entry name" value="Ribonuclease Inhibitor"/>
    <property type="match status" value="3"/>
</dbReference>
<keyword evidence="6" id="KW-0472">Membrane</keyword>
<name>A0A0E0MDI6_ORYPU</name>
<dbReference type="SMART" id="SM00369">
    <property type="entry name" value="LRR_TYP"/>
    <property type="match status" value="4"/>
</dbReference>
<reference evidence="8" key="1">
    <citation type="submission" date="2015-04" db="UniProtKB">
        <authorList>
            <consortium name="EnsemblPlants"/>
        </authorList>
    </citation>
    <scope>IDENTIFICATION</scope>
</reference>
<comment type="subcellular location">
    <subcellularLocation>
        <location evidence="1">Cell membrane</location>
    </subcellularLocation>
</comment>
<dbReference type="AlphaFoldDB" id="A0A0E0MDI6"/>
<proteinExistence type="predicted"/>